<evidence type="ECO:0000313" key="1">
    <source>
        <dbReference type="EMBL" id="MBB4036528.1"/>
    </source>
</evidence>
<dbReference type="RefSeq" id="WP_183307429.1">
    <property type="nucleotide sequence ID" value="NZ_JACIEP010000008.1"/>
</dbReference>
<evidence type="ECO:0000313" key="2">
    <source>
        <dbReference type="Proteomes" id="UP000555103"/>
    </source>
</evidence>
<keyword evidence="2" id="KW-1185">Reference proteome</keyword>
<gene>
    <name evidence="1" type="ORF">GGR21_002434</name>
</gene>
<accession>A0A840CQW8</accession>
<sequence>MNGLTFLESWSVSQFKQNHHVEKIEIKKNEATGKCFFVYGFETGAVSKKADIRELTNPVISQVCVSETGEMFYLLHQKGESKAITLAVL</sequence>
<protein>
    <submittedName>
        <fullName evidence="1">Uncharacterized protein</fullName>
    </submittedName>
</protein>
<proteinExistence type="predicted"/>
<dbReference type="EMBL" id="JACIEP010000008">
    <property type="protein sequence ID" value="MBB4036528.1"/>
    <property type="molecule type" value="Genomic_DNA"/>
</dbReference>
<name>A0A840CQW8_9BACT</name>
<dbReference type="AlphaFoldDB" id="A0A840CQW8"/>
<organism evidence="1 2">
    <name type="scientific">Dysgonomonas hofstadii</name>
    <dbReference type="NCBI Taxonomy" id="637886"/>
    <lineage>
        <taxon>Bacteria</taxon>
        <taxon>Pseudomonadati</taxon>
        <taxon>Bacteroidota</taxon>
        <taxon>Bacteroidia</taxon>
        <taxon>Bacteroidales</taxon>
        <taxon>Dysgonomonadaceae</taxon>
        <taxon>Dysgonomonas</taxon>
    </lineage>
</organism>
<dbReference type="Proteomes" id="UP000555103">
    <property type="component" value="Unassembled WGS sequence"/>
</dbReference>
<reference evidence="1 2" key="1">
    <citation type="submission" date="2020-08" db="EMBL/GenBank/DDBJ databases">
        <title>Genomic Encyclopedia of Type Strains, Phase IV (KMG-IV): sequencing the most valuable type-strain genomes for metagenomic binning, comparative biology and taxonomic classification.</title>
        <authorList>
            <person name="Goeker M."/>
        </authorList>
    </citation>
    <scope>NUCLEOTIDE SEQUENCE [LARGE SCALE GENOMIC DNA]</scope>
    <source>
        <strain evidence="1 2">DSM 104969</strain>
    </source>
</reference>
<comment type="caution">
    <text evidence="1">The sequence shown here is derived from an EMBL/GenBank/DDBJ whole genome shotgun (WGS) entry which is preliminary data.</text>
</comment>